<evidence type="ECO:0000313" key="2">
    <source>
        <dbReference type="Proteomes" id="UP000317243"/>
    </source>
</evidence>
<dbReference type="EMBL" id="SIHI01000034">
    <property type="protein sequence ID" value="TWT43075.1"/>
    <property type="molecule type" value="Genomic_DNA"/>
</dbReference>
<evidence type="ECO:0000313" key="1">
    <source>
        <dbReference type="EMBL" id="TWT43075.1"/>
    </source>
</evidence>
<accession>A0A5C5VYG6</accession>
<name>A0A5C5VYG6_9PLAN</name>
<dbReference type="Proteomes" id="UP000317243">
    <property type="component" value="Unassembled WGS sequence"/>
</dbReference>
<dbReference type="OrthoDB" id="7593663at2"/>
<dbReference type="RefSeq" id="WP_146511884.1">
    <property type="nucleotide sequence ID" value="NZ_SIHI01000034.1"/>
</dbReference>
<evidence type="ECO:0008006" key="3">
    <source>
        <dbReference type="Google" id="ProtNLM"/>
    </source>
</evidence>
<gene>
    <name evidence="1" type="ORF">KOR42_45350</name>
</gene>
<reference evidence="1 2" key="1">
    <citation type="submission" date="2019-02" db="EMBL/GenBank/DDBJ databases">
        <title>Deep-cultivation of Planctomycetes and their phenomic and genomic characterization uncovers novel biology.</title>
        <authorList>
            <person name="Wiegand S."/>
            <person name="Jogler M."/>
            <person name="Boedeker C."/>
            <person name="Pinto D."/>
            <person name="Vollmers J."/>
            <person name="Rivas-Marin E."/>
            <person name="Kohn T."/>
            <person name="Peeters S.H."/>
            <person name="Heuer A."/>
            <person name="Rast P."/>
            <person name="Oberbeckmann S."/>
            <person name="Bunk B."/>
            <person name="Jeske O."/>
            <person name="Meyerdierks A."/>
            <person name="Storesund J.E."/>
            <person name="Kallscheuer N."/>
            <person name="Luecker S."/>
            <person name="Lage O.M."/>
            <person name="Pohl T."/>
            <person name="Merkel B.J."/>
            <person name="Hornburger P."/>
            <person name="Mueller R.-W."/>
            <person name="Bruemmer F."/>
            <person name="Labrenz M."/>
            <person name="Spormann A.M."/>
            <person name="Op Den Camp H."/>
            <person name="Overmann J."/>
            <person name="Amann R."/>
            <person name="Jetten M.S.M."/>
            <person name="Mascher T."/>
            <person name="Medema M.H."/>
            <person name="Devos D.P."/>
            <person name="Kaster A.-K."/>
            <person name="Ovreas L."/>
            <person name="Rohde M."/>
            <person name="Galperin M.Y."/>
            <person name="Jogler C."/>
        </authorList>
    </citation>
    <scope>NUCLEOTIDE SEQUENCE [LARGE SCALE GENOMIC DNA]</scope>
    <source>
        <strain evidence="1 2">KOR42</strain>
    </source>
</reference>
<comment type="caution">
    <text evidence="1">The sequence shown here is derived from an EMBL/GenBank/DDBJ whole genome shotgun (WGS) entry which is preliminary data.</text>
</comment>
<dbReference type="AlphaFoldDB" id="A0A5C5VYG6"/>
<protein>
    <recommendedName>
        <fullName evidence="3">Glycosyl transferase family 2</fullName>
    </recommendedName>
</protein>
<keyword evidence="2" id="KW-1185">Reference proteome</keyword>
<sequence length="284" mass="32820">MNLHVVSCLFNPSKSKRIIDNYRRFRRALGVDVPVKVVELIFDDDLPIDPNAIHVRGRRGVHTLWQKERLLNIAMNSLSTDVDAVAWLDSDVVLQDGWYDRTCRLLKSHPIVQPFSKAHWLGPEWEVKKTFVSYCSDRFDQSNKTEFRHPGFAWAARREVLPDGLFDLNIVGEADSWMAHTFSGKLHIVRKQRSPQFILDAWEEWAALVTQRVQGSIGACKDELLHLYHGEYADRQYNNRGVWMVQANLQADQVVLDNSGLYTIVGNETLRRAMIDYFPARRDG</sequence>
<dbReference type="InterPro" id="IPR029044">
    <property type="entry name" value="Nucleotide-diphossugar_trans"/>
</dbReference>
<organism evidence="1 2">
    <name type="scientific">Thalassoglobus neptunius</name>
    <dbReference type="NCBI Taxonomy" id="1938619"/>
    <lineage>
        <taxon>Bacteria</taxon>
        <taxon>Pseudomonadati</taxon>
        <taxon>Planctomycetota</taxon>
        <taxon>Planctomycetia</taxon>
        <taxon>Planctomycetales</taxon>
        <taxon>Planctomycetaceae</taxon>
        <taxon>Thalassoglobus</taxon>
    </lineage>
</organism>
<proteinExistence type="predicted"/>
<dbReference type="SUPFAM" id="SSF53448">
    <property type="entry name" value="Nucleotide-diphospho-sugar transferases"/>
    <property type="match status" value="1"/>
</dbReference>